<keyword evidence="8" id="KW-1185">Reference proteome</keyword>
<dbReference type="Proteomes" id="UP000070544">
    <property type="component" value="Unassembled WGS sequence"/>
</dbReference>
<evidence type="ECO:0000256" key="5">
    <source>
        <dbReference type="ARBA" id="ARBA00023033"/>
    </source>
</evidence>
<dbReference type="STRING" id="1344416.A0A139AUU4"/>
<sequence length="471" mass="50786">MSTRSVLVIGAGPAGTLAALVFRSRGFSVTVCDKRGPGTSGGFYDVGGAISLYGNGLRGLRALGLLDDVMKSSGGGAERMVFQLMDGTDRIIRRQASKKKGELPPIQILRSAFLDVLLAKCKEAGVALHMDKKVTSIDQTADLVTATFSDGSSTTADFLVAADGINSSVRTLLFPSAPHARRVGVGYVGVFDLDAQPAPNVEPLRFSTPMALYMNPIEAAMVYTVHCPGDRAGSWILLQLTPPESDTDPDWEPYANLPREADRLAEVTQGWGAVESVVDAVRYAKRITPLHMFDLPDMETLHKGRVIFVGDSGHGTLPTQGQGVSQAIEDCAVLAKLMDHFPDFGAVSINSNDTPTDTPTHMDHTATVLHLYDQIRLPRAHFVAAASRAVAARWKANSRVQMRIGRLIFRSIVALKNTLRLNDAILAYDYEPDVEKAVKAVQKKSGNGGRRAGKRVHMEVREEEGVVPAAV</sequence>
<evidence type="ECO:0000313" key="8">
    <source>
        <dbReference type="Proteomes" id="UP000070544"/>
    </source>
</evidence>
<keyword evidence="2" id="KW-0285">Flavoprotein</keyword>
<dbReference type="PRINTS" id="PR00420">
    <property type="entry name" value="RNGMNOXGNASE"/>
</dbReference>
<dbReference type="InterPro" id="IPR002938">
    <property type="entry name" value="FAD-bd"/>
</dbReference>
<dbReference type="PANTHER" id="PTHR13789:SF309">
    <property type="entry name" value="PUTATIVE (AFU_ORTHOLOGUE AFUA_6G14510)-RELATED"/>
    <property type="match status" value="1"/>
</dbReference>
<dbReference type="EMBL" id="KQ965735">
    <property type="protein sequence ID" value="KXS20488.1"/>
    <property type="molecule type" value="Genomic_DNA"/>
</dbReference>
<dbReference type="InterPro" id="IPR036188">
    <property type="entry name" value="FAD/NAD-bd_sf"/>
</dbReference>
<dbReference type="OMA" id="PHASQGV"/>
<dbReference type="GO" id="GO:0004497">
    <property type="term" value="F:monooxygenase activity"/>
    <property type="evidence" value="ECO:0007669"/>
    <property type="project" value="UniProtKB-KW"/>
</dbReference>
<dbReference type="PANTHER" id="PTHR13789">
    <property type="entry name" value="MONOOXYGENASE"/>
    <property type="match status" value="1"/>
</dbReference>
<dbReference type="OrthoDB" id="16820at2759"/>
<protein>
    <submittedName>
        <fullName evidence="7">FAD/NAD(P)-binding domain-containing protein</fullName>
    </submittedName>
</protein>
<evidence type="ECO:0000256" key="3">
    <source>
        <dbReference type="ARBA" id="ARBA00022827"/>
    </source>
</evidence>
<dbReference type="GO" id="GO:0071949">
    <property type="term" value="F:FAD binding"/>
    <property type="evidence" value="ECO:0007669"/>
    <property type="project" value="InterPro"/>
</dbReference>
<dbReference type="Pfam" id="PF01494">
    <property type="entry name" value="FAD_binding_3"/>
    <property type="match status" value="1"/>
</dbReference>
<feature type="domain" description="FAD-binding" evidence="6">
    <location>
        <begin position="5"/>
        <end position="337"/>
    </location>
</feature>
<dbReference type="AlphaFoldDB" id="A0A139AUU4"/>
<evidence type="ECO:0000259" key="6">
    <source>
        <dbReference type="Pfam" id="PF01494"/>
    </source>
</evidence>
<comment type="similarity">
    <text evidence="1">Belongs to the paxM FAD-dependent monooxygenase family.</text>
</comment>
<dbReference type="SUPFAM" id="SSF51905">
    <property type="entry name" value="FAD/NAD(P)-binding domain"/>
    <property type="match status" value="1"/>
</dbReference>
<dbReference type="InterPro" id="IPR050493">
    <property type="entry name" value="FAD-dep_Monooxygenase_BioMet"/>
</dbReference>
<evidence type="ECO:0000313" key="7">
    <source>
        <dbReference type="EMBL" id="KXS20488.1"/>
    </source>
</evidence>
<name>A0A139AUU4_GONPJ</name>
<dbReference type="Gene3D" id="3.50.50.60">
    <property type="entry name" value="FAD/NAD(P)-binding domain"/>
    <property type="match status" value="1"/>
</dbReference>
<evidence type="ECO:0000256" key="2">
    <source>
        <dbReference type="ARBA" id="ARBA00022630"/>
    </source>
</evidence>
<keyword evidence="4" id="KW-0560">Oxidoreductase</keyword>
<organism evidence="7 8">
    <name type="scientific">Gonapodya prolifera (strain JEL478)</name>
    <name type="common">Monoblepharis prolifera</name>
    <dbReference type="NCBI Taxonomy" id="1344416"/>
    <lineage>
        <taxon>Eukaryota</taxon>
        <taxon>Fungi</taxon>
        <taxon>Fungi incertae sedis</taxon>
        <taxon>Chytridiomycota</taxon>
        <taxon>Chytridiomycota incertae sedis</taxon>
        <taxon>Monoblepharidomycetes</taxon>
        <taxon>Monoblepharidales</taxon>
        <taxon>Gonapodyaceae</taxon>
        <taxon>Gonapodya</taxon>
    </lineage>
</organism>
<reference evidence="7 8" key="1">
    <citation type="journal article" date="2015" name="Genome Biol. Evol.">
        <title>Phylogenomic analyses indicate that early fungi evolved digesting cell walls of algal ancestors of land plants.</title>
        <authorList>
            <person name="Chang Y."/>
            <person name="Wang S."/>
            <person name="Sekimoto S."/>
            <person name="Aerts A.L."/>
            <person name="Choi C."/>
            <person name="Clum A."/>
            <person name="LaButti K.M."/>
            <person name="Lindquist E.A."/>
            <person name="Yee Ngan C."/>
            <person name="Ohm R.A."/>
            <person name="Salamov A.A."/>
            <person name="Grigoriev I.V."/>
            <person name="Spatafora J.W."/>
            <person name="Berbee M.L."/>
        </authorList>
    </citation>
    <scope>NUCLEOTIDE SEQUENCE [LARGE SCALE GENOMIC DNA]</scope>
    <source>
        <strain evidence="7 8">JEL478</strain>
    </source>
</reference>
<evidence type="ECO:0000256" key="1">
    <source>
        <dbReference type="ARBA" id="ARBA00007992"/>
    </source>
</evidence>
<evidence type="ECO:0000256" key="4">
    <source>
        <dbReference type="ARBA" id="ARBA00023002"/>
    </source>
</evidence>
<gene>
    <name evidence="7" type="ORF">M427DRAFT_151818</name>
</gene>
<accession>A0A139AUU4</accession>
<proteinExistence type="inferred from homology"/>
<keyword evidence="3" id="KW-0274">FAD</keyword>
<keyword evidence="5" id="KW-0503">Monooxygenase</keyword>